<keyword evidence="1 2" id="KW-0456">Lyase</keyword>
<dbReference type="RefSeq" id="WP_160200537.1">
    <property type="nucleotide sequence ID" value="NZ_QXWK01000001.1"/>
</dbReference>
<accession>A0A845QJE8</accession>
<dbReference type="GO" id="GO:0008815">
    <property type="term" value="F:citrate (pro-3S)-lyase activity"/>
    <property type="evidence" value="ECO:0007669"/>
    <property type="project" value="UniProtKB-UniRule"/>
</dbReference>
<dbReference type="Proteomes" id="UP000446866">
    <property type="component" value="Unassembled WGS sequence"/>
</dbReference>
<reference evidence="2 3" key="1">
    <citation type="submission" date="2018-08" db="EMBL/GenBank/DDBJ databases">
        <title>Murine metabolic-syndrome-specific gut microbial biobank.</title>
        <authorList>
            <person name="Liu C."/>
        </authorList>
    </citation>
    <scope>NUCLEOTIDE SEQUENCE [LARGE SCALE GENOMIC DNA]</scope>
    <source>
        <strain evidence="2 3">28</strain>
    </source>
</reference>
<evidence type="ECO:0000256" key="1">
    <source>
        <dbReference type="PIRNR" id="PIRNR009451"/>
    </source>
</evidence>
<name>A0A845QJE8_9FIRM</name>
<keyword evidence="1" id="KW-0963">Cytoplasm</keyword>
<protein>
    <recommendedName>
        <fullName evidence="1">Citrate lyase alpha chain</fullName>
        <shortName evidence="1">Citrase alpha chain</shortName>
        <ecNumber evidence="1">2.8.3.10</ecNumber>
        <ecNumber evidence="1">4.1.3.6</ecNumber>
    </recommendedName>
    <alternativeName>
        <fullName evidence="1">Citrate (pro-3S)-lyase alpha chain</fullName>
    </alternativeName>
    <alternativeName>
        <fullName evidence="1">Citrate CoA-transferase subunit</fullName>
    </alternativeName>
</protein>
<dbReference type="EC" id="2.8.3.10" evidence="1"/>
<comment type="catalytic activity">
    <reaction evidence="1">
        <text>citrate + acetyl-CoA = (3S)-citryl-CoA + acetate</text>
        <dbReference type="Rhea" id="RHEA:19405"/>
        <dbReference type="ChEBI" id="CHEBI:16947"/>
        <dbReference type="ChEBI" id="CHEBI:30089"/>
        <dbReference type="ChEBI" id="CHEBI:57288"/>
        <dbReference type="ChEBI" id="CHEBI:57321"/>
        <dbReference type="EC" id="2.8.3.10"/>
    </reaction>
</comment>
<sequence>MKTKLVKDLKEAIKLSGLSDGMTISFHHHLRNGDMVAVMVLDVISELGIRDLNVNISSIFDTHAPFIEYIRDGVITGIETDYMGGVVGRAVSEGILDKPVIFRTHGGRPSDIISGVSPIDVAFIAAPTADPMGNCTGKYGKSACGSLGYAFADAMYAKTSVVITDNLVDYPLTDFSIAEDYIDYVVCVDKIGEPSGIVSGTTKITKDPVGLVIADYAARAIEASGLLVDGFSFQTGAGGASLAAAKYLQDIMLARGIKGSYGLGGITSYMVDMMKSGCFKALLDVQCFDLGAVESIRTNPNHREVSASHYASPSAASSAVDSLDVVILGATEIDTNFNVNVHTDSNGYIMGGSGGHSDTAAGAKMSMIVAPLSRARLPIVVDEVLCKSTPGSTVDVLVTQRGIAVNPLRPELSEKFAAAGLPVVDIRELRDAAEKQNGKAKKPTLGNKEVAKVLYRDGTLLDTIYNVPVK</sequence>
<dbReference type="InterPro" id="IPR037171">
    <property type="entry name" value="NagB/RpiA_transferase-like"/>
</dbReference>
<comment type="subcellular location">
    <subcellularLocation>
        <location evidence="1">Cytoplasm</location>
    </subcellularLocation>
</comment>
<dbReference type="Gene3D" id="3.40.1080.10">
    <property type="entry name" value="Glutaconate Coenzyme A-transferase"/>
    <property type="match status" value="2"/>
</dbReference>
<dbReference type="SUPFAM" id="SSF100950">
    <property type="entry name" value="NagB/RpiA/CoA transferase-like"/>
    <property type="match status" value="2"/>
</dbReference>
<dbReference type="NCBIfam" id="TIGR01584">
    <property type="entry name" value="citF"/>
    <property type="match status" value="1"/>
</dbReference>
<dbReference type="PANTHER" id="PTHR40596">
    <property type="entry name" value="CITRATE LYASE ALPHA CHAIN"/>
    <property type="match status" value="1"/>
</dbReference>
<dbReference type="EMBL" id="QXWK01000001">
    <property type="protein sequence ID" value="NBH60238.1"/>
    <property type="molecule type" value="Genomic_DNA"/>
</dbReference>
<gene>
    <name evidence="2" type="primary">citF</name>
    <name evidence="2" type="ORF">D0435_00935</name>
</gene>
<dbReference type="GO" id="GO:0008814">
    <property type="term" value="F:citrate CoA-transferase activity"/>
    <property type="evidence" value="ECO:0007669"/>
    <property type="project" value="UniProtKB-UniRule"/>
</dbReference>
<dbReference type="AlphaFoldDB" id="A0A845QJE8"/>
<dbReference type="PIRSF" id="PIRSF009451">
    <property type="entry name" value="Citrt_lyas_alpha"/>
    <property type="match status" value="1"/>
</dbReference>
<dbReference type="GO" id="GO:0006084">
    <property type="term" value="P:acetyl-CoA metabolic process"/>
    <property type="evidence" value="ECO:0007669"/>
    <property type="project" value="UniProtKB-UniRule"/>
</dbReference>
<dbReference type="InterPro" id="IPR006472">
    <property type="entry name" value="Citrate_lyase_asu"/>
</dbReference>
<keyword evidence="3" id="KW-1185">Reference proteome</keyword>
<comment type="caution">
    <text evidence="2">The sequence shown here is derived from an EMBL/GenBank/DDBJ whole genome shotgun (WGS) entry which is preliminary data.</text>
</comment>
<keyword evidence="1 2" id="KW-0808">Transferase</keyword>
<comment type="catalytic activity">
    <reaction evidence="1">
        <text>citrate = oxaloacetate + acetate</text>
        <dbReference type="Rhea" id="RHEA:10760"/>
        <dbReference type="ChEBI" id="CHEBI:16452"/>
        <dbReference type="ChEBI" id="CHEBI:16947"/>
        <dbReference type="ChEBI" id="CHEBI:30089"/>
        <dbReference type="EC" id="4.1.3.6"/>
    </reaction>
</comment>
<organism evidence="2 3">
    <name type="scientific">Anaerotruncus colihominis</name>
    <dbReference type="NCBI Taxonomy" id="169435"/>
    <lineage>
        <taxon>Bacteria</taxon>
        <taxon>Bacillati</taxon>
        <taxon>Bacillota</taxon>
        <taxon>Clostridia</taxon>
        <taxon>Eubacteriales</taxon>
        <taxon>Oscillospiraceae</taxon>
        <taxon>Anaerotruncus</taxon>
    </lineage>
</organism>
<dbReference type="Pfam" id="PF04223">
    <property type="entry name" value="CitF"/>
    <property type="match status" value="1"/>
</dbReference>
<evidence type="ECO:0000313" key="3">
    <source>
        <dbReference type="Proteomes" id="UP000446866"/>
    </source>
</evidence>
<dbReference type="GO" id="GO:0009346">
    <property type="term" value="C:ATP-independent citrate lyase complex"/>
    <property type="evidence" value="ECO:0007669"/>
    <property type="project" value="UniProtKB-UniRule"/>
</dbReference>
<evidence type="ECO:0000313" key="2">
    <source>
        <dbReference type="EMBL" id="NBH60238.1"/>
    </source>
</evidence>
<dbReference type="PANTHER" id="PTHR40596:SF1">
    <property type="entry name" value="CITRATE LYASE ALPHA CHAIN"/>
    <property type="match status" value="1"/>
</dbReference>
<dbReference type="GO" id="GO:0005737">
    <property type="term" value="C:cytoplasm"/>
    <property type="evidence" value="ECO:0007669"/>
    <property type="project" value="UniProtKB-SubCell"/>
</dbReference>
<dbReference type="EC" id="4.1.3.6" evidence="1"/>
<proteinExistence type="predicted"/>